<evidence type="ECO:0000313" key="2">
    <source>
        <dbReference type="Proteomes" id="UP001176059"/>
    </source>
</evidence>
<dbReference type="AlphaFoldDB" id="A0AA38JQR4"/>
<keyword evidence="2" id="KW-1185">Reference proteome</keyword>
<accession>A0AA38JQR4</accession>
<dbReference type="Proteomes" id="UP001176059">
    <property type="component" value="Unassembled WGS sequence"/>
</dbReference>
<dbReference type="EMBL" id="JANVFO010000015">
    <property type="protein sequence ID" value="KAJ3733956.1"/>
    <property type="molecule type" value="Genomic_DNA"/>
</dbReference>
<dbReference type="Gene3D" id="3.20.20.210">
    <property type="match status" value="1"/>
</dbReference>
<protein>
    <recommendedName>
        <fullName evidence="3">UROD/MetE-like protein</fullName>
    </recommendedName>
</protein>
<dbReference type="SUPFAM" id="SSF51726">
    <property type="entry name" value="UROD/MetE-like"/>
    <property type="match status" value="1"/>
</dbReference>
<gene>
    <name evidence="1" type="ORF">DFJ43DRAFT_173706</name>
</gene>
<organism evidence="1 2">
    <name type="scientific">Lentinula guzmanii</name>
    <dbReference type="NCBI Taxonomy" id="2804957"/>
    <lineage>
        <taxon>Eukaryota</taxon>
        <taxon>Fungi</taxon>
        <taxon>Dikarya</taxon>
        <taxon>Basidiomycota</taxon>
        <taxon>Agaricomycotina</taxon>
        <taxon>Agaricomycetes</taxon>
        <taxon>Agaricomycetidae</taxon>
        <taxon>Agaricales</taxon>
        <taxon>Marasmiineae</taxon>
        <taxon>Omphalotaceae</taxon>
        <taxon>Lentinula</taxon>
    </lineage>
</organism>
<name>A0AA38JQR4_9AGAR</name>
<proteinExistence type="predicted"/>
<evidence type="ECO:0008006" key="3">
    <source>
        <dbReference type="Google" id="ProtNLM"/>
    </source>
</evidence>
<evidence type="ECO:0000313" key="1">
    <source>
        <dbReference type="EMBL" id="KAJ3733956.1"/>
    </source>
</evidence>
<sequence length="352" mass="39089">MSPATVGVHLVGSICGAPTTIEAITKISENLPNHVSRIPDGEPAHRASFIGWQMGVFKQCPAALRKYDSTFNSIPQPSLSSEEIESIVAQLSSPPLHTGYDDAAIESYGDFRKLRDQGILPQGVKFLVALPTVMVVTCLIREGLQPEVEKLYEAAMLRDIAHIEASIPHEDLAIQFDVAGEFMTLEESYWPHFAPWWNPVKEGVVERLVRLGSIVSRDVELGYHFCYGDMKNQHFVEPKDMGLMIEVAGMVFEEVKKKREVNWLHMPVPKNRNDEAYFEPLKAFNLGKTELYLGLVHAGDEEGTKLKRVEVAARFVQSDKFGVATECGLGRSPPENLGSIMEICKAVAAPIK</sequence>
<reference evidence="1" key="1">
    <citation type="submission" date="2022-08" db="EMBL/GenBank/DDBJ databases">
        <authorList>
            <consortium name="DOE Joint Genome Institute"/>
            <person name="Min B."/>
            <person name="Sierra-Patev S."/>
            <person name="Naranjo-Ortiz M."/>
            <person name="Looney B."/>
            <person name="Konkel Z."/>
            <person name="Slot J.C."/>
            <person name="Sakamoto Y."/>
            <person name="Steenwyk J.L."/>
            <person name="Rokas A."/>
            <person name="Carro J."/>
            <person name="Camarero S."/>
            <person name="Ferreira P."/>
            <person name="Molpeceres G."/>
            <person name="Ruiz-duenas F.J."/>
            <person name="Serrano A."/>
            <person name="Henrissat B."/>
            <person name="Drula E."/>
            <person name="Hughes K.W."/>
            <person name="Mata J.L."/>
            <person name="Ishikawa N.K."/>
            <person name="Vargas-Isla R."/>
            <person name="Ushijima S."/>
            <person name="Smith C.A."/>
            <person name="Ahrendt S."/>
            <person name="Andreopoulos W."/>
            <person name="He G."/>
            <person name="LaButti K."/>
            <person name="Lipzen A."/>
            <person name="Ng V."/>
            <person name="Riley R."/>
            <person name="Sandor L."/>
            <person name="Barry K."/>
            <person name="Martinez A.T."/>
            <person name="Xiao Y."/>
            <person name="Gibbons J.G."/>
            <person name="Terashima K."/>
            <person name="Hibbett D.S."/>
            <person name="Grigoriev I.V."/>
        </authorList>
    </citation>
    <scope>NUCLEOTIDE SEQUENCE</scope>
    <source>
        <strain evidence="1">ET3784</strain>
    </source>
</reference>
<comment type="caution">
    <text evidence="1">The sequence shown here is derived from an EMBL/GenBank/DDBJ whole genome shotgun (WGS) entry which is preliminary data.</text>
</comment>
<dbReference type="InterPro" id="IPR038071">
    <property type="entry name" value="UROD/MetE-like_sf"/>
</dbReference>
<reference evidence="1" key="2">
    <citation type="journal article" date="2023" name="Proc. Natl. Acad. Sci. U.S.A.">
        <title>A global phylogenomic analysis of the shiitake genus Lentinula.</title>
        <authorList>
            <person name="Sierra-Patev S."/>
            <person name="Min B."/>
            <person name="Naranjo-Ortiz M."/>
            <person name="Looney B."/>
            <person name="Konkel Z."/>
            <person name="Slot J.C."/>
            <person name="Sakamoto Y."/>
            <person name="Steenwyk J.L."/>
            <person name="Rokas A."/>
            <person name="Carro J."/>
            <person name="Camarero S."/>
            <person name="Ferreira P."/>
            <person name="Molpeceres G."/>
            <person name="Ruiz-Duenas F.J."/>
            <person name="Serrano A."/>
            <person name="Henrissat B."/>
            <person name="Drula E."/>
            <person name="Hughes K.W."/>
            <person name="Mata J.L."/>
            <person name="Ishikawa N.K."/>
            <person name="Vargas-Isla R."/>
            <person name="Ushijima S."/>
            <person name="Smith C.A."/>
            <person name="Donoghue J."/>
            <person name="Ahrendt S."/>
            <person name="Andreopoulos W."/>
            <person name="He G."/>
            <person name="LaButti K."/>
            <person name="Lipzen A."/>
            <person name="Ng V."/>
            <person name="Riley R."/>
            <person name="Sandor L."/>
            <person name="Barry K."/>
            <person name="Martinez A.T."/>
            <person name="Xiao Y."/>
            <person name="Gibbons J.G."/>
            <person name="Terashima K."/>
            <person name="Grigoriev I.V."/>
            <person name="Hibbett D."/>
        </authorList>
    </citation>
    <scope>NUCLEOTIDE SEQUENCE</scope>
    <source>
        <strain evidence="1">ET3784</strain>
    </source>
</reference>